<name>A0A3S0WTK4_9PROT</name>
<proteinExistence type="predicted"/>
<feature type="region of interest" description="Disordered" evidence="1">
    <location>
        <begin position="497"/>
        <end position="533"/>
    </location>
</feature>
<dbReference type="SMART" id="SM00487">
    <property type="entry name" value="DEXDc"/>
    <property type="match status" value="1"/>
</dbReference>
<dbReference type="Gene3D" id="3.40.50.10810">
    <property type="entry name" value="Tandem AAA-ATPase domain"/>
    <property type="match status" value="2"/>
</dbReference>
<accession>A0A3S0WTK4</accession>
<reference evidence="4 5" key="1">
    <citation type="submission" date="2018-12" db="EMBL/GenBank/DDBJ databases">
        <authorList>
            <person name="Yang Y."/>
        </authorList>
    </citation>
    <scope>NUCLEOTIDE SEQUENCE [LARGE SCALE GENOMIC DNA]</scope>
    <source>
        <strain evidence="4 5">GSF71</strain>
    </source>
</reference>
<dbReference type="OrthoDB" id="9814088at2"/>
<dbReference type="GO" id="GO:0003677">
    <property type="term" value="F:DNA binding"/>
    <property type="evidence" value="ECO:0007669"/>
    <property type="project" value="InterPro"/>
</dbReference>
<evidence type="ECO:0000259" key="2">
    <source>
        <dbReference type="SMART" id="SM00487"/>
    </source>
</evidence>
<evidence type="ECO:0000256" key="1">
    <source>
        <dbReference type="SAM" id="MobiDB-lite"/>
    </source>
</evidence>
<dbReference type="EMBL" id="RZIJ01000015">
    <property type="protein sequence ID" value="RUQ68114.1"/>
    <property type="molecule type" value="Genomic_DNA"/>
</dbReference>
<evidence type="ECO:0000259" key="3">
    <source>
        <dbReference type="SMART" id="SM00490"/>
    </source>
</evidence>
<keyword evidence="5" id="KW-1185">Reference proteome</keyword>
<comment type="caution">
    <text evidence="4">The sequence shown here is derived from an EMBL/GenBank/DDBJ whole genome shotgun (WGS) entry which is preliminary data.</text>
</comment>
<feature type="compositionally biased region" description="Basic and acidic residues" evidence="1">
    <location>
        <begin position="523"/>
        <end position="533"/>
    </location>
</feature>
<dbReference type="GO" id="GO:0016787">
    <property type="term" value="F:hydrolase activity"/>
    <property type="evidence" value="ECO:0007669"/>
    <property type="project" value="InterPro"/>
</dbReference>
<evidence type="ECO:0000313" key="5">
    <source>
        <dbReference type="Proteomes" id="UP000280346"/>
    </source>
</evidence>
<dbReference type="InterPro" id="IPR027417">
    <property type="entry name" value="P-loop_NTPase"/>
</dbReference>
<evidence type="ECO:0000313" key="4">
    <source>
        <dbReference type="EMBL" id="RUQ68114.1"/>
    </source>
</evidence>
<dbReference type="InterPro" id="IPR006935">
    <property type="entry name" value="Helicase/UvrB_N"/>
</dbReference>
<feature type="domain" description="Helicase C-terminal" evidence="3">
    <location>
        <begin position="791"/>
        <end position="875"/>
    </location>
</feature>
<protein>
    <recommendedName>
        <fullName evidence="6">Helicase</fullName>
    </recommendedName>
</protein>
<dbReference type="SUPFAM" id="SSF52540">
    <property type="entry name" value="P-loop containing nucleoside triphosphate hydrolases"/>
    <property type="match status" value="2"/>
</dbReference>
<gene>
    <name evidence="4" type="ORF">EJ913_18560</name>
</gene>
<dbReference type="Gene3D" id="3.40.50.300">
    <property type="entry name" value="P-loop containing nucleotide triphosphate hydrolases"/>
    <property type="match status" value="1"/>
</dbReference>
<dbReference type="InterPro" id="IPR001650">
    <property type="entry name" value="Helicase_C-like"/>
</dbReference>
<dbReference type="Pfam" id="PF00271">
    <property type="entry name" value="Helicase_C"/>
    <property type="match status" value="1"/>
</dbReference>
<dbReference type="AlphaFoldDB" id="A0A3S0WTK4"/>
<dbReference type="RefSeq" id="WP_127000573.1">
    <property type="nucleotide sequence ID" value="NZ_JBNPXW010000013.1"/>
</dbReference>
<feature type="domain" description="Helicase ATP-binding" evidence="2">
    <location>
        <begin position="25"/>
        <end position="298"/>
    </location>
</feature>
<dbReference type="Proteomes" id="UP000280346">
    <property type="component" value="Unassembled WGS sequence"/>
</dbReference>
<evidence type="ECO:0008006" key="6">
    <source>
        <dbReference type="Google" id="ProtNLM"/>
    </source>
</evidence>
<sequence length="1083" mass="120794">MPLFAHTIRPENVAELIDFSGGVPELEAIKELQNEGVAALYNILCTRRFAYLADEVGMGKTFQAIGLAAVLWHIDPRARVVFITPRQVLQHQWGRDYCTFFERNYRPNGLTADDHGVSTLLGTPAEAPVYENLRDFASALGQDAPRSLILRHTSFCRPVYLQQSRALDVRAAWEQTRRVMHGCGLPEPQRPQPLPSPPEASAVFNDLFAEGLNQRLREWAGDRGIDLLIVDEAQALRHHGNQTNRNFARVFEGVVKHWLFLSATPLHNGPDTVKAVCDYADPQAIRQENCAADRLEALAGAMRSFLVRRPRTYRSAAGDILAKRDYRDHRLQPHEGTQGVPGLAMALVQKHLARILKSQGNRFQVGFLTSFESLRRSTLHLDPEAEGASVPAGAGDDHLNLQLHDKQRAQPQPDAGAIAGIVERFSQRFPNHTLPHPKLDAVARDLAERAFVRGEKVLVFMRRIAAVDELCERLERAFHQSVERRIRDHWRDSAFDWAKGPSSRPPEDEDAGTGADGDGSGEGGDRMDDLPGRGADRLSEGFRRAFREGGWLHLYRRRFETDRSLGLFFEENWFLLLARLYERDPAAWAAAVPRALWDEAAGLSPARRRAFILHSMLTGNAKALGIPSGVAQVWAEALALYHPLEKRRHTTVAGHAQPEPALLLGEGFWDVLRRRNPAWWSGLEDGLGSAAPEQLRELIHRRQLAKNWIGQSIRLSDALIDLHYIDAGLNWARTASTPVVHTRALAEGFVNWLSSAEPAALIQRRSFAAWAGERELILQTCFSGSGPTLADLAAAGSTSQLNNQVPVIGVIGGSDVNERALVQFKTPAYPRVLVCTDVLKEGANLHTFCDRVMHYGVAWTAGDLEQRIGRVDRFRSLIERRLRRSGGRERPKLDIAYPYLDRTLEQRQVYRVHDSMETVESLLDGLSVGGKDERWTLSTLPDAALAAPLRARTAAGDFIPVWDGVSGHPFVQVTVDPERQRDTFRRFADWVCEAAEDAGLTVHGEPSDFRRPFRLTGPGGLDLTCRWLFRPDRGGHVFDMAGTPAASLEAVAWDLTLRGAPGHGEREWIADCLRVAIDIGRCD</sequence>
<dbReference type="Pfam" id="PF04851">
    <property type="entry name" value="ResIII"/>
    <property type="match status" value="1"/>
</dbReference>
<dbReference type="InterPro" id="IPR038718">
    <property type="entry name" value="SNF2-like_sf"/>
</dbReference>
<dbReference type="SMART" id="SM00490">
    <property type="entry name" value="HELICc"/>
    <property type="match status" value="1"/>
</dbReference>
<organism evidence="4 5">
    <name type="scientific">Azospirillum doebereinerae</name>
    <dbReference type="NCBI Taxonomy" id="92933"/>
    <lineage>
        <taxon>Bacteria</taxon>
        <taxon>Pseudomonadati</taxon>
        <taxon>Pseudomonadota</taxon>
        <taxon>Alphaproteobacteria</taxon>
        <taxon>Rhodospirillales</taxon>
        <taxon>Azospirillaceae</taxon>
        <taxon>Azospirillum</taxon>
    </lineage>
</organism>
<dbReference type="GO" id="GO:0005524">
    <property type="term" value="F:ATP binding"/>
    <property type="evidence" value="ECO:0007669"/>
    <property type="project" value="InterPro"/>
</dbReference>
<dbReference type="InterPro" id="IPR014001">
    <property type="entry name" value="Helicase_ATP-bd"/>
</dbReference>